<evidence type="ECO:0000313" key="3">
    <source>
        <dbReference type="Proteomes" id="UP000696573"/>
    </source>
</evidence>
<keyword evidence="3" id="KW-1185">Reference proteome</keyword>
<comment type="caution">
    <text evidence="2">The sequence shown here is derived from an EMBL/GenBank/DDBJ whole genome shotgun (WGS) entry which is preliminary data.</text>
</comment>
<dbReference type="Proteomes" id="UP000696573">
    <property type="component" value="Unassembled WGS sequence"/>
</dbReference>
<protein>
    <submittedName>
        <fullName evidence="2">Uncharacterized protein</fullName>
    </submittedName>
</protein>
<feature type="compositionally biased region" description="Basic residues" evidence="1">
    <location>
        <begin position="55"/>
        <end position="66"/>
    </location>
</feature>
<dbReference type="Pfam" id="PF13917">
    <property type="entry name" value="zf-CCHC_3"/>
    <property type="match status" value="1"/>
</dbReference>
<feature type="compositionally biased region" description="Polar residues" evidence="1">
    <location>
        <begin position="25"/>
        <end position="34"/>
    </location>
</feature>
<reference evidence="2" key="1">
    <citation type="submission" date="2021-10" db="EMBL/GenBank/DDBJ databases">
        <authorList>
            <person name="Piombo E."/>
        </authorList>
    </citation>
    <scope>NUCLEOTIDE SEQUENCE</scope>
</reference>
<evidence type="ECO:0000256" key="1">
    <source>
        <dbReference type="SAM" id="MobiDB-lite"/>
    </source>
</evidence>
<organism evidence="2 3">
    <name type="scientific">Clonostachys rhizophaga</name>
    <dbReference type="NCBI Taxonomy" id="160324"/>
    <lineage>
        <taxon>Eukaryota</taxon>
        <taxon>Fungi</taxon>
        <taxon>Dikarya</taxon>
        <taxon>Ascomycota</taxon>
        <taxon>Pezizomycotina</taxon>
        <taxon>Sordariomycetes</taxon>
        <taxon>Hypocreomycetidae</taxon>
        <taxon>Hypocreales</taxon>
        <taxon>Bionectriaceae</taxon>
        <taxon>Clonostachys</taxon>
    </lineage>
</organism>
<feature type="region of interest" description="Disordered" evidence="1">
    <location>
        <begin position="19"/>
        <end position="69"/>
    </location>
</feature>
<sequence length="227" mass="25333">MVLTFLARHYSYECKVPAQERPYTSRPSRSQQLRNPKLIPKLTNDALKPLEDKGRRRGLGREKRKNVRTEPCAQIQDTADLPQRTLCPPFQLLLPPILEGSRNMTEIAVQRHHPEVVVWKIGAAVHLKARGPLAEIASHPRVRIQSDLTETETWELPATQNLIKGSNAGGTLKIQSLLMARIDTLSQGIFQEIVETRAKGTSEAIKIRGLGPEEDLTREVGGATSTL</sequence>
<proteinExistence type="predicted"/>
<dbReference type="EMBL" id="CABFNQ020000459">
    <property type="protein sequence ID" value="CAH0016006.1"/>
    <property type="molecule type" value="Genomic_DNA"/>
</dbReference>
<dbReference type="AlphaFoldDB" id="A0A9N9V3B0"/>
<accession>A0A9N9V3B0</accession>
<dbReference type="OrthoDB" id="437973at2759"/>
<name>A0A9N9V3B0_9HYPO</name>
<gene>
    <name evidence="2" type="ORF">CRHIZ90672A_00013440</name>
</gene>
<evidence type="ECO:0000313" key="2">
    <source>
        <dbReference type="EMBL" id="CAH0016006.1"/>
    </source>
</evidence>